<sequence length="305" mass="33960">MSGKALNNMFNFETNPDKNSKRSRSPTVVSERNTDSVDQVQGNGSPSSSERNNSKQPSSPEGCEDDMDKGLDENGKRRQRRYRTTFSAFQLDELAKVFARSHYPDVFTREEVALRIGLTEARVQIWMQNQRAKFRKQERSSTNHYPSGGNNSNLQHATSNPYAMFSDQTHALMAAAAFTVQQQAFAESMMNSSQQQSIAESMLNPLLGTNTSPKASKESPISENSLPSTNLLLNPLAVMQQQQHLASFLQMQYGAMWQNMANTNINALIPSVNDESSTPKEKSASVEVDVKEETKNSPSPDEKPL</sequence>
<dbReference type="WBParaSite" id="RSKR_0001139600.1">
    <property type="protein sequence ID" value="RSKR_0001139600.1"/>
    <property type="gene ID" value="RSKR_0001139600"/>
</dbReference>
<accession>A0AC35UFW2</accession>
<protein>
    <submittedName>
        <fullName evidence="2">Homeobox domain-containing protein</fullName>
    </submittedName>
</protein>
<evidence type="ECO:0000313" key="2">
    <source>
        <dbReference type="WBParaSite" id="RSKR_0001139600.1"/>
    </source>
</evidence>
<name>A0AC35UFW2_9BILA</name>
<proteinExistence type="predicted"/>
<evidence type="ECO:0000313" key="1">
    <source>
        <dbReference type="Proteomes" id="UP000095286"/>
    </source>
</evidence>
<dbReference type="Proteomes" id="UP000095286">
    <property type="component" value="Unplaced"/>
</dbReference>
<organism evidence="1 2">
    <name type="scientific">Rhabditophanes sp. KR3021</name>
    <dbReference type="NCBI Taxonomy" id="114890"/>
    <lineage>
        <taxon>Eukaryota</taxon>
        <taxon>Metazoa</taxon>
        <taxon>Ecdysozoa</taxon>
        <taxon>Nematoda</taxon>
        <taxon>Chromadorea</taxon>
        <taxon>Rhabditida</taxon>
        <taxon>Tylenchina</taxon>
        <taxon>Panagrolaimomorpha</taxon>
        <taxon>Strongyloidoidea</taxon>
        <taxon>Alloionematidae</taxon>
        <taxon>Rhabditophanes</taxon>
    </lineage>
</organism>
<reference evidence="2" key="1">
    <citation type="submission" date="2016-11" db="UniProtKB">
        <authorList>
            <consortium name="WormBaseParasite"/>
        </authorList>
    </citation>
    <scope>IDENTIFICATION</scope>
    <source>
        <strain evidence="2">KR3021</strain>
    </source>
</reference>